<reference evidence="1 2" key="1">
    <citation type="journal article" date="2018" name="Front. Plant Sci.">
        <title>Red Clover (Trifolium pratense) and Zigzag Clover (T. medium) - A Picture of Genomic Similarities and Differences.</title>
        <authorList>
            <person name="Dluhosova J."/>
            <person name="Istvanek J."/>
            <person name="Nedelnik J."/>
            <person name="Repkova J."/>
        </authorList>
    </citation>
    <scope>NUCLEOTIDE SEQUENCE [LARGE SCALE GENOMIC DNA]</scope>
    <source>
        <strain evidence="2">cv. 10/8</strain>
        <tissue evidence="1">Leaf</tissue>
    </source>
</reference>
<dbReference type="Proteomes" id="UP000265520">
    <property type="component" value="Unassembled WGS sequence"/>
</dbReference>
<feature type="non-terminal residue" evidence="1">
    <location>
        <position position="1"/>
    </location>
</feature>
<keyword evidence="2" id="KW-1185">Reference proteome</keyword>
<organism evidence="1 2">
    <name type="scientific">Trifolium medium</name>
    <dbReference type="NCBI Taxonomy" id="97028"/>
    <lineage>
        <taxon>Eukaryota</taxon>
        <taxon>Viridiplantae</taxon>
        <taxon>Streptophyta</taxon>
        <taxon>Embryophyta</taxon>
        <taxon>Tracheophyta</taxon>
        <taxon>Spermatophyta</taxon>
        <taxon>Magnoliopsida</taxon>
        <taxon>eudicotyledons</taxon>
        <taxon>Gunneridae</taxon>
        <taxon>Pentapetalae</taxon>
        <taxon>rosids</taxon>
        <taxon>fabids</taxon>
        <taxon>Fabales</taxon>
        <taxon>Fabaceae</taxon>
        <taxon>Papilionoideae</taxon>
        <taxon>50 kb inversion clade</taxon>
        <taxon>NPAAA clade</taxon>
        <taxon>Hologalegina</taxon>
        <taxon>IRL clade</taxon>
        <taxon>Trifolieae</taxon>
        <taxon>Trifolium</taxon>
    </lineage>
</organism>
<name>A0A392V761_9FABA</name>
<dbReference type="EMBL" id="LXQA011051818">
    <property type="protein sequence ID" value="MCI82791.1"/>
    <property type="molecule type" value="Genomic_DNA"/>
</dbReference>
<accession>A0A392V761</accession>
<proteinExistence type="predicted"/>
<evidence type="ECO:0000313" key="1">
    <source>
        <dbReference type="EMBL" id="MCI82791.1"/>
    </source>
</evidence>
<protein>
    <submittedName>
        <fullName evidence="1">Uncharacterized protein</fullName>
    </submittedName>
</protein>
<comment type="caution">
    <text evidence="1">The sequence shown here is derived from an EMBL/GenBank/DDBJ whole genome shotgun (WGS) entry which is preliminary data.</text>
</comment>
<dbReference type="AlphaFoldDB" id="A0A392V761"/>
<evidence type="ECO:0000313" key="2">
    <source>
        <dbReference type="Proteomes" id="UP000265520"/>
    </source>
</evidence>
<sequence>AVFRGCVQRLQRAYSARVFQHLVSRATGFDLEAFLEVCSRLVQRSR</sequence>